<proteinExistence type="predicted"/>
<dbReference type="SUPFAM" id="SSF52047">
    <property type="entry name" value="RNI-like"/>
    <property type="match status" value="1"/>
</dbReference>
<reference evidence="1 2" key="1">
    <citation type="journal article" date="2015" name="Sci. Rep.">
        <title>Chromosome-level genome map provides insights into diverse defense mechanisms in the medicinal fungus Ganoderma sinense.</title>
        <authorList>
            <person name="Zhu Y."/>
            <person name="Xu J."/>
            <person name="Sun C."/>
            <person name="Zhou S."/>
            <person name="Xu H."/>
            <person name="Nelson D.R."/>
            <person name="Qian J."/>
            <person name="Song J."/>
            <person name="Luo H."/>
            <person name="Xiang L."/>
            <person name="Li Y."/>
            <person name="Xu Z."/>
            <person name="Ji A."/>
            <person name="Wang L."/>
            <person name="Lu S."/>
            <person name="Hayward A."/>
            <person name="Sun W."/>
            <person name="Li X."/>
            <person name="Schwartz D.C."/>
            <person name="Wang Y."/>
            <person name="Chen S."/>
        </authorList>
    </citation>
    <scope>NUCLEOTIDE SEQUENCE [LARGE SCALE GENOMIC DNA]</scope>
    <source>
        <strain evidence="1 2">ZZ0214-1</strain>
    </source>
</reference>
<dbReference type="AlphaFoldDB" id="A0A2G8RYX8"/>
<organism evidence="1 2">
    <name type="scientific">Ganoderma sinense ZZ0214-1</name>
    <dbReference type="NCBI Taxonomy" id="1077348"/>
    <lineage>
        <taxon>Eukaryota</taxon>
        <taxon>Fungi</taxon>
        <taxon>Dikarya</taxon>
        <taxon>Basidiomycota</taxon>
        <taxon>Agaricomycotina</taxon>
        <taxon>Agaricomycetes</taxon>
        <taxon>Polyporales</taxon>
        <taxon>Polyporaceae</taxon>
        <taxon>Ganoderma</taxon>
    </lineage>
</organism>
<dbReference type="OrthoDB" id="2752928at2759"/>
<dbReference type="Proteomes" id="UP000230002">
    <property type="component" value="Unassembled WGS sequence"/>
</dbReference>
<evidence type="ECO:0008006" key="3">
    <source>
        <dbReference type="Google" id="ProtNLM"/>
    </source>
</evidence>
<dbReference type="EMBL" id="AYKW01000040">
    <property type="protein sequence ID" value="PIL26697.1"/>
    <property type="molecule type" value="Genomic_DNA"/>
</dbReference>
<gene>
    <name evidence="1" type="ORF">GSI_11224</name>
</gene>
<evidence type="ECO:0000313" key="2">
    <source>
        <dbReference type="Proteomes" id="UP000230002"/>
    </source>
</evidence>
<protein>
    <recommendedName>
        <fullName evidence="3">F-box domain-containing protein</fullName>
    </recommendedName>
</protein>
<accession>A0A2G8RYX8</accession>
<keyword evidence="2" id="KW-1185">Reference proteome</keyword>
<comment type="caution">
    <text evidence="1">The sequence shown here is derived from an EMBL/GenBank/DDBJ whole genome shotgun (WGS) entry which is preliminary data.</text>
</comment>
<name>A0A2G8RYX8_9APHY</name>
<sequence length="439" mass="49560">MASFVALKSSAPRLPPDIIRLILRFFSHDKKALLTYALVSQDWLFESRPLLFRYVKILSQASSHNFISTVLHSDRLRPWLTSIHHLSFCFTDPTAAEPFILHISEHLSNLLTIRWDSVGLPNLNTPWRPLRPEVFPAFAKFTRLHHLEIHNCLFASFEDFKKFIVALPSLSSLILVQLGWLDSPDPDESSLVLPSAHIWPATLSKLSLSAYLSRSWERIDDVLTWLSTAPTPHLLREFSFDSCNIIAASRLMAHTSLTAVNIQLRGHKILGDDSSAKVAQMRSLLSQVVHIDVLKVIMLNEYEWDTTIRILSLFRSAPSVHRVRLCLRTGHILSNDRFRLYLDNVPANKLQTALLASPADAKCNAFHALRIVEFAWYMDTDSSKTLQYQYGLLSTWAAAALASLHEQCTVEMYAYSHKSVCGPTGLSAHAGGPDFPLAR</sequence>
<evidence type="ECO:0000313" key="1">
    <source>
        <dbReference type="EMBL" id="PIL26697.1"/>
    </source>
</evidence>